<gene>
    <name evidence="2" type="ORF">C7379_10586</name>
</gene>
<dbReference type="OrthoDB" id="1082254at2"/>
<comment type="caution">
    <text evidence="2">The sequence shown here is derived from an EMBL/GenBank/DDBJ whole genome shotgun (WGS) entry which is preliminary data.</text>
</comment>
<protein>
    <submittedName>
        <fullName evidence="2">SprT-like family protein</fullName>
    </submittedName>
</protein>
<feature type="domain" description="SprT-like" evidence="1">
    <location>
        <begin position="8"/>
        <end position="111"/>
    </location>
</feature>
<dbReference type="GO" id="GO:0006950">
    <property type="term" value="P:response to stress"/>
    <property type="evidence" value="ECO:0007669"/>
    <property type="project" value="UniProtKB-ARBA"/>
</dbReference>
<reference evidence="2 3" key="1">
    <citation type="submission" date="2018-05" db="EMBL/GenBank/DDBJ databases">
        <title>Genomic Encyclopedia of Type Strains, Phase IV (KMG-IV): sequencing the most valuable type-strain genomes for metagenomic binning, comparative biology and taxonomic classification.</title>
        <authorList>
            <person name="Goeker M."/>
        </authorList>
    </citation>
    <scope>NUCLEOTIDE SEQUENCE [LARGE SCALE GENOMIC DNA]</scope>
    <source>
        <strain evidence="2 3">DSM 100333</strain>
    </source>
</reference>
<dbReference type="Proteomes" id="UP000245870">
    <property type="component" value="Unassembled WGS sequence"/>
</dbReference>
<dbReference type="AlphaFoldDB" id="A0A2U0UH32"/>
<dbReference type="RefSeq" id="WP_116616115.1">
    <property type="nucleotide sequence ID" value="NZ_CAMYAR010000004.1"/>
</dbReference>
<dbReference type="EMBL" id="QENY01000005">
    <property type="protein sequence ID" value="PVX56965.1"/>
    <property type="molecule type" value="Genomic_DNA"/>
</dbReference>
<evidence type="ECO:0000313" key="3">
    <source>
        <dbReference type="Proteomes" id="UP000245870"/>
    </source>
</evidence>
<proteinExistence type="predicted"/>
<name>A0A2U0UH32_9BACT</name>
<evidence type="ECO:0000259" key="1">
    <source>
        <dbReference type="Pfam" id="PF10263"/>
    </source>
</evidence>
<evidence type="ECO:0000313" key="2">
    <source>
        <dbReference type="EMBL" id="PVX56965.1"/>
    </source>
</evidence>
<keyword evidence="3" id="KW-1185">Reference proteome</keyword>
<sequence length="216" mass="25712">MQIDIHWLENWFDRFNAQYFDNNLPKPRFHIGRARTQLGTMSFKRKRTWGRTTRYDFAIGISNYYDQPEHGFKSVLLHEMIHLAIAHSGVRDTSPHGVLFQKMMRQLNHDGWDIRVSTRTQGLEYAKLDKEENKREFVVLAIEMSDGRCFLSSVNPKCAHQLNAELSRIKEIAHFAWYVTTDKWFERMPRVRSFRGRRVSSQLFKEKTEAMKPLLF</sequence>
<organism evidence="2 3">
    <name type="scientific">Hallella colorans</name>
    <dbReference type="NCBI Taxonomy" id="1703337"/>
    <lineage>
        <taxon>Bacteria</taxon>
        <taxon>Pseudomonadati</taxon>
        <taxon>Bacteroidota</taxon>
        <taxon>Bacteroidia</taxon>
        <taxon>Bacteroidales</taxon>
        <taxon>Prevotellaceae</taxon>
        <taxon>Hallella</taxon>
    </lineage>
</organism>
<accession>A0A2U0UH32</accession>
<dbReference type="InterPro" id="IPR006640">
    <property type="entry name" value="SprT-like_domain"/>
</dbReference>
<dbReference type="Pfam" id="PF10263">
    <property type="entry name" value="SprT-like"/>
    <property type="match status" value="1"/>
</dbReference>